<dbReference type="SUPFAM" id="SSF52540">
    <property type="entry name" value="P-loop containing nucleoside triphosphate hydrolases"/>
    <property type="match status" value="1"/>
</dbReference>
<dbReference type="Gene3D" id="3.40.50.300">
    <property type="entry name" value="P-loop containing nucleotide triphosphate hydrolases"/>
    <property type="match status" value="1"/>
</dbReference>
<sequence>MLNMGFLDTIPLTLAGKDVIGQAQTGTGKTAAFGLPILENIDLDNKNIQALIVSPTRELAIQTADELKKLGHDNVRAGNR</sequence>
<dbReference type="InterPro" id="IPR027417">
    <property type="entry name" value="P-loop_NTPase"/>
</dbReference>
<gene>
    <name evidence="6" type="ORF">GQS40_03260</name>
</gene>
<keyword evidence="3 6" id="KW-0347">Helicase</keyword>
<dbReference type="InterPro" id="IPR050079">
    <property type="entry name" value="DEAD_box_RNA_helicase"/>
</dbReference>
<dbReference type="PROSITE" id="PS51192">
    <property type="entry name" value="HELICASE_ATP_BIND_1"/>
    <property type="match status" value="1"/>
</dbReference>
<dbReference type="PANTHER" id="PTHR47959:SF1">
    <property type="entry name" value="ATP-DEPENDENT RNA HELICASE DBPA"/>
    <property type="match status" value="1"/>
</dbReference>
<dbReference type="InterPro" id="IPR014001">
    <property type="entry name" value="Helicase_ATP-bd"/>
</dbReference>
<dbReference type="Pfam" id="PF00270">
    <property type="entry name" value="DEAD"/>
    <property type="match status" value="1"/>
</dbReference>
<evidence type="ECO:0000259" key="5">
    <source>
        <dbReference type="PROSITE" id="PS51192"/>
    </source>
</evidence>
<organism evidence="6 7">
    <name type="scientific">Leuconostoc lactis</name>
    <dbReference type="NCBI Taxonomy" id="1246"/>
    <lineage>
        <taxon>Bacteria</taxon>
        <taxon>Bacillati</taxon>
        <taxon>Bacillota</taxon>
        <taxon>Bacilli</taxon>
        <taxon>Lactobacillales</taxon>
        <taxon>Lactobacillaceae</taxon>
        <taxon>Leuconostoc</taxon>
    </lineage>
</organism>
<dbReference type="InterPro" id="IPR011545">
    <property type="entry name" value="DEAD/DEAH_box_helicase_dom"/>
</dbReference>
<evidence type="ECO:0000256" key="3">
    <source>
        <dbReference type="ARBA" id="ARBA00022806"/>
    </source>
</evidence>
<dbReference type="GO" id="GO:0003676">
    <property type="term" value="F:nucleic acid binding"/>
    <property type="evidence" value="ECO:0007669"/>
    <property type="project" value="InterPro"/>
</dbReference>
<reference evidence="6 7" key="1">
    <citation type="submission" date="2019-12" db="EMBL/GenBank/DDBJ databases">
        <title>Complete genome sequence of Leuconostoc lactis strain AVN1 provides insights into metabolic potential.</title>
        <authorList>
            <person name="Besrour N."/>
            <person name="Najjari A."/>
            <person name="Fhoula I."/>
            <person name="Jaballah S."/>
            <person name="Klibi N."/>
            <person name="Ouzari H.I."/>
        </authorList>
    </citation>
    <scope>NUCLEOTIDE SEQUENCE [LARGE SCALE GENOMIC DNA]</scope>
    <source>
        <strain evidence="6 7">AVN1</strain>
    </source>
</reference>
<protein>
    <submittedName>
        <fullName evidence="6">DEAD/DEAH box helicase</fullName>
    </submittedName>
</protein>
<evidence type="ECO:0000313" key="7">
    <source>
        <dbReference type="Proteomes" id="UP000478636"/>
    </source>
</evidence>
<feature type="domain" description="Helicase ATP-binding" evidence="5">
    <location>
        <begin position="10"/>
        <end position="80"/>
    </location>
</feature>
<dbReference type="GO" id="GO:0003724">
    <property type="term" value="F:RNA helicase activity"/>
    <property type="evidence" value="ECO:0007669"/>
    <property type="project" value="TreeGrafter"/>
</dbReference>
<evidence type="ECO:0000313" key="6">
    <source>
        <dbReference type="EMBL" id="MWN20709.1"/>
    </source>
</evidence>
<evidence type="ECO:0000256" key="1">
    <source>
        <dbReference type="ARBA" id="ARBA00022741"/>
    </source>
</evidence>
<dbReference type="GO" id="GO:0005524">
    <property type="term" value="F:ATP binding"/>
    <property type="evidence" value="ECO:0007669"/>
    <property type="project" value="UniProtKB-KW"/>
</dbReference>
<proteinExistence type="predicted"/>
<keyword evidence="1" id="KW-0547">Nucleotide-binding</keyword>
<evidence type="ECO:0000256" key="2">
    <source>
        <dbReference type="ARBA" id="ARBA00022801"/>
    </source>
</evidence>
<keyword evidence="4" id="KW-0067">ATP-binding</keyword>
<dbReference type="GO" id="GO:0005829">
    <property type="term" value="C:cytosol"/>
    <property type="evidence" value="ECO:0007669"/>
    <property type="project" value="TreeGrafter"/>
</dbReference>
<keyword evidence="2" id="KW-0378">Hydrolase</keyword>
<comment type="caution">
    <text evidence="6">The sequence shown here is derived from an EMBL/GenBank/DDBJ whole genome shotgun (WGS) entry which is preliminary data.</text>
</comment>
<dbReference type="EMBL" id="WSZI01000011">
    <property type="protein sequence ID" value="MWN20709.1"/>
    <property type="molecule type" value="Genomic_DNA"/>
</dbReference>
<dbReference type="Proteomes" id="UP000478636">
    <property type="component" value="Unassembled WGS sequence"/>
</dbReference>
<evidence type="ECO:0000256" key="4">
    <source>
        <dbReference type="ARBA" id="ARBA00022840"/>
    </source>
</evidence>
<name>A0A6L7ABU6_LEULA</name>
<dbReference type="GO" id="GO:0016787">
    <property type="term" value="F:hydrolase activity"/>
    <property type="evidence" value="ECO:0007669"/>
    <property type="project" value="UniProtKB-KW"/>
</dbReference>
<dbReference type="PANTHER" id="PTHR47959">
    <property type="entry name" value="ATP-DEPENDENT RNA HELICASE RHLE-RELATED"/>
    <property type="match status" value="1"/>
</dbReference>
<dbReference type="AlphaFoldDB" id="A0A6L7ABU6"/>
<accession>A0A6L7ABU6</accession>